<dbReference type="OrthoDB" id="4266042at2"/>
<dbReference type="SUPFAM" id="SSF46894">
    <property type="entry name" value="C-terminal effector domain of the bipartite response regulators"/>
    <property type="match status" value="1"/>
</dbReference>
<dbReference type="AlphaFoldDB" id="A0A1Q9LC63"/>
<dbReference type="PANTHER" id="PTHR34293:SF1">
    <property type="entry name" value="HTH-TYPE TRANSCRIPTIONAL REGULATOR TRMBL2"/>
    <property type="match status" value="1"/>
</dbReference>
<gene>
    <name evidence="1" type="ORF">BJP25_05170</name>
</gene>
<sequence length="211" mass="22625">MRTEGIAVVHGMRELWERTAHLFTGARSEVSCAADQYANWVRLVSPARRSPAGVRVRKLYHAGLMLDPGFSDYARRMASLGAQVRVPTREMGETILIDGRVAILAGGSDAGTPTFSVITVPEVVHGVSGLFESAWVGATPLAAWDATSAELRAIAPRVLEVLAAGAKDETAARTVGLSVRTYRRRVAELMAALGAETRFQAGVRARELGLI</sequence>
<dbReference type="InterPro" id="IPR016032">
    <property type="entry name" value="Sig_transdc_resp-reg_C-effctor"/>
</dbReference>
<dbReference type="STRING" id="1193682.BJP25_05170"/>
<proteinExistence type="predicted"/>
<evidence type="ECO:0000313" key="2">
    <source>
        <dbReference type="Proteomes" id="UP000186040"/>
    </source>
</evidence>
<dbReference type="EMBL" id="MKQR01000032">
    <property type="protein sequence ID" value="OLR89604.1"/>
    <property type="molecule type" value="Genomic_DNA"/>
</dbReference>
<dbReference type="Proteomes" id="UP000186040">
    <property type="component" value="Unassembled WGS sequence"/>
</dbReference>
<reference evidence="1 2" key="1">
    <citation type="submission" date="2016-10" db="EMBL/GenBank/DDBJ databases">
        <title>The Draft Genome Sequence of Actinokineospora bangkokensis 44EHWT reveals the biosynthetic pathway of antifungal compounds Thailandins with unusual extender unit butylmalonyl-CoA.</title>
        <authorList>
            <person name="Greule A."/>
            <person name="Intra B."/>
            <person name="Flemming S."/>
            <person name="Rommel M.G."/>
            <person name="Panbangred W."/>
            <person name="Bechthold A."/>
        </authorList>
    </citation>
    <scope>NUCLEOTIDE SEQUENCE [LARGE SCALE GENOMIC DNA]</scope>
    <source>
        <strain evidence="1 2">44EHW</strain>
    </source>
</reference>
<keyword evidence="2" id="KW-1185">Reference proteome</keyword>
<protein>
    <submittedName>
        <fullName evidence="1">LuxR family transcriptional regulator</fullName>
    </submittedName>
</protein>
<dbReference type="InterPro" id="IPR036388">
    <property type="entry name" value="WH-like_DNA-bd_sf"/>
</dbReference>
<accession>A0A1Q9LC63</accession>
<comment type="caution">
    <text evidence="1">The sequence shown here is derived from an EMBL/GenBank/DDBJ whole genome shotgun (WGS) entry which is preliminary data.</text>
</comment>
<dbReference type="GO" id="GO:0003677">
    <property type="term" value="F:DNA binding"/>
    <property type="evidence" value="ECO:0007669"/>
    <property type="project" value="InterPro"/>
</dbReference>
<dbReference type="RefSeq" id="WP_075978786.1">
    <property type="nucleotide sequence ID" value="NZ_MKQR01000032.1"/>
</dbReference>
<evidence type="ECO:0000313" key="1">
    <source>
        <dbReference type="EMBL" id="OLR89604.1"/>
    </source>
</evidence>
<dbReference type="GO" id="GO:0006355">
    <property type="term" value="P:regulation of DNA-templated transcription"/>
    <property type="evidence" value="ECO:0007669"/>
    <property type="project" value="InterPro"/>
</dbReference>
<dbReference type="Gene3D" id="1.10.10.10">
    <property type="entry name" value="Winged helix-like DNA-binding domain superfamily/Winged helix DNA-binding domain"/>
    <property type="match status" value="1"/>
</dbReference>
<dbReference type="InterPro" id="IPR051797">
    <property type="entry name" value="TrmB-like"/>
</dbReference>
<name>A0A1Q9LC63_9PSEU</name>
<organism evidence="1 2">
    <name type="scientific">Actinokineospora bangkokensis</name>
    <dbReference type="NCBI Taxonomy" id="1193682"/>
    <lineage>
        <taxon>Bacteria</taxon>
        <taxon>Bacillati</taxon>
        <taxon>Actinomycetota</taxon>
        <taxon>Actinomycetes</taxon>
        <taxon>Pseudonocardiales</taxon>
        <taxon>Pseudonocardiaceae</taxon>
        <taxon>Actinokineospora</taxon>
    </lineage>
</organism>
<dbReference type="PANTHER" id="PTHR34293">
    <property type="entry name" value="HTH-TYPE TRANSCRIPTIONAL REGULATOR TRMBL2"/>
    <property type="match status" value="1"/>
</dbReference>